<evidence type="ECO:0000256" key="1">
    <source>
        <dbReference type="SAM" id="Coils"/>
    </source>
</evidence>
<evidence type="ECO:0000313" key="2">
    <source>
        <dbReference type="Proteomes" id="UP001652620"/>
    </source>
</evidence>
<feature type="coiled-coil region" evidence="1">
    <location>
        <begin position="260"/>
        <end position="289"/>
    </location>
</feature>
<accession>A0ABM3JP18</accession>
<dbReference type="PANTHER" id="PTHR33324">
    <property type="entry name" value="EXPRESSED PROTEIN"/>
    <property type="match status" value="1"/>
</dbReference>
<dbReference type="GeneID" id="125778261"/>
<gene>
    <name evidence="3" type="primary">LOC125778261</name>
</gene>
<reference evidence="2" key="1">
    <citation type="submission" date="2025-05" db="UniProtKB">
        <authorList>
            <consortium name="RefSeq"/>
        </authorList>
    </citation>
    <scope>NUCLEOTIDE SEQUENCE [LARGE SCALE GENOMIC DNA]</scope>
</reference>
<proteinExistence type="predicted"/>
<dbReference type="Proteomes" id="UP001652620">
    <property type="component" value="Chromosome 1"/>
</dbReference>
<organism evidence="2 3">
    <name type="scientific">Bactrocera dorsalis</name>
    <name type="common">Oriental fruit fly</name>
    <name type="synonym">Dacus dorsalis</name>
    <dbReference type="NCBI Taxonomy" id="27457"/>
    <lineage>
        <taxon>Eukaryota</taxon>
        <taxon>Metazoa</taxon>
        <taxon>Ecdysozoa</taxon>
        <taxon>Arthropoda</taxon>
        <taxon>Hexapoda</taxon>
        <taxon>Insecta</taxon>
        <taxon>Pterygota</taxon>
        <taxon>Neoptera</taxon>
        <taxon>Endopterygota</taxon>
        <taxon>Diptera</taxon>
        <taxon>Brachycera</taxon>
        <taxon>Muscomorpha</taxon>
        <taxon>Tephritoidea</taxon>
        <taxon>Tephritidae</taxon>
        <taxon>Bactrocera</taxon>
        <taxon>Bactrocera</taxon>
    </lineage>
</organism>
<keyword evidence="2" id="KW-1185">Reference proteome</keyword>
<dbReference type="PANTHER" id="PTHR33324:SF2">
    <property type="entry name" value="MYB_SANT-LIKE DNA-BINDING DOMAIN-CONTAINING PROTEIN"/>
    <property type="match status" value="1"/>
</dbReference>
<name>A0ABM3JP18_BACDO</name>
<evidence type="ECO:0000313" key="3">
    <source>
        <dbReference type="RefSeq" id="XP_049310965.1"/>
    </source>
</evidence>
<dbReference type="RefSeq" id="XP_049310965.1">
    <property type="nucleotide sequence ID" value="XM_049455008.1"/>
</dbReference>
<reference evidence="3" key="2">
    <citation type="submission" date="2025-08" db="UniProtKB">
        <authorList>
            <consortium name="RefSeq"/>
        </authorList>
    </citation>
    <scope>IDENTIFICATION</scope>
    <source>
        <tissue evidence="3">Adult</tissue>
    </source>
</reference>
<keyword evidence="1" id="KW-0175">Coiled coil</keyword>
<protein>
    <submittedName>
        <fullName evidence="3">Uncharacterized protein LOC125778261</fullName>
    </submittedName>
</protein>
<sequence length="317" mass="37275">MKRKLQQKRIKRWTQSEISKIIDYMAEHGNLEKPTARIYYETFLEISPIDATWDLIKWKVRYLKTLYAKANQWLSSPEAKLLSEEQVVERLQKICPNYERLRKIFGVKQAQVVEILDSNDSFPDCYIDEFEENSDMAVDVKVFADYDGFENLPADETESMIFENKLSAEVEITQMSTNSTPALSDVLHEQLIADETPAAETSPDTKDASNEQTIAKRVKKESLRHSLSALSQSQESRNEMQRLRLKFEEYKFVQEFQFVKQKFEAEMELKKQELELRKIEIESNEKLKLMEIEKSERIAKYELNLKYNGHNDSLRSD</sequence>